<gene>
    <name evidence="2" type="ORF">WJX74_000854</name>
</gene>
<evidence type="ECO:0000313" key="2">
    <source>
        <dbReference type="EMBL" id="KAK9844328.1"/>
    </source>
</evidence>
<feature type="domain" description="Asl1-like glycosyl hydrolase catalytic" evidence="1">
    <location>
        <begin position="27"/>
        <end position="122"/>
    </location>
</feature>
<accession>A0AAW1SDJ1</accession>
<proteinExistence type="predicted"/>
<comment type="caution">
    <text evidence="2">The sequence shown here is derived from an EMBL/GenBank/DDBJ whole genome shotgun (WGS) entry which is preliminary data.</text>
</comment>
<dbReference type="GO" id="GO:0071966">
    <property type="term" value="P:fungal-type cell wall polysaccharide metabolic process"/>
    <property type="evidence" value="ECO:0007669"/>
    <property type="project" value="TreeGrafter"/>
</dbReference>
<dbReference type="AlphaFoldDB" id="A0AAW1SDJ1"/>
<sequence>MAPPDHDLLLSKRGAGAWYFAGVQQALQHSGVSWFYAWSGSPADQAIDVPPGIEFVPMIWGRSAAQDGSIKAAAKYSVLLGFNEPDRPDQANMRVEEALELWPHLMAAQLRLGSPAPAFTDGSDE</sequence>
<evidence type="ECO:0000259" key="1">
    <source>
        <dbReference type="Pfam" id="PF11790"/>
    </source>
</evidence>
<name>A0AAW1SDJ1_9CHLO</name>
<keyword evidence="3" id="KW-1185">Reference proteome</keyword>
<dbReference type="InterPro" id="IPR053183">
    <property type="entry name" value="ASL1"/>
</dbReference>
<organism evidence="2 3">
    <name type="scientific">Apatococcus lobatus</name>
    <dbReference type="NCBI Taxonomy" id="904363"/>
    <lineage>
        <taxon>Eukaryota</taxon>
        <taxon>Viridiplantae</taxon>
        <taxon>Chlorophyta</taxon>
        <taxon>core chlorophytes</taxon>
        <taxon>Trebouxiophyceae</taxon>
        <taxon>Chlorellales</taxon>
        <taxon>Chlorellaceae</taxon>
        <taxon>Apatococcus</taxon>
    </lineage>
</organism>
<dbReference type="InterPro" id="IPR024655">
    <property type="entry name" value="Asl1_glyco_hydro_catalytic"/>
</dbReference>
<dbReference type="Proteomes" id="UP001438707">
    <property type="component" value="Unassembled WGS sequence"/>
</dbReference>
<dbReference type="Pfam" id="PF11790">
    <property type="entry name" value="Glyco_hydro_cc"/>
    <property type="match status" value="1"/>
</dbReference>
<dbReference type="PANTHER" id="PTHR34154:SF3">
    <property type="entry name" value="ALKALI-SENSITIVE LINKAGE PROTEIN 1"/>
    <property type="match status" value="1"/>
</dbReference>
<dbReference type="EMBL" id="JALJOS010000001">
    <property type="protein sequence ID" value="KAK9844328.1"/>
    <property type="molecule type" value="Genomic_DNA"/>
</dbReference>
<protein>
    <recommendedName>
        <fullName evidence="1">Asl1-like glycosyl hydrolase catalytic domain-containing protein</fullName>
    </recommendedName>
</protein>
<reference evidence="2 3" key="1">
    <citation type="journal article" date="2024" name="Nat. Commun.">
        <title>Phylogenomics reveals the evolutionary origins of lichenization in chlorophyte algae.</title>
        <authorList>
            <person name="Puginier C."/>
            <person name="Libourel C."/>
            <person name="Otte J."/>
            <person name="Skaloud P."/>
            <person name="Haon M."/>
            <person name="Grisel S."/>
            <person name="Petersen M."/>
            <person name="Berrin J.G."/>
            <person name="Delaux P.M."/>
            <person name="Dal Grande F."/>
            <person name="Keller J."/>
        </authorList>
    </citation>
    <scope>NUCLEOTIDE SEQUENCE [LARGE SCALE GENOMIC DNA]</scope>
    <source>
        <strain evidence="2 3">SAG 2145</strain>
    </source>
</reference>
<dbReference type="PANTHER" id="PTHR34154">
    <property type="entry name" value="ALKALI-SENSITIVE LINKAGE PROTEIN 1"/>
    <property type="match status" value="1"/>
</dbReference>
<evidence type="ECO:0000313" key="3">
    <source>
        <dbReference type="Proteomes" id="UP001438707"/>
    </source>
</evidence>